<proteinExistence type="inferred from homology"/>
<dbReference type="GO" id="GO:0046512">
    <property type="term" value="P:sphingosine biosynthetic process"/>
    <property type="evidence" value="ECO:0007669"/>
    <property type="project" value="TreeGrafter"/>
</dbReference>
<evidence type="ECO:0000256" key="4">
    <source>
        <dbReference type="ARBA" id="ARBA00022679"/>
    </source>
</evidence>
<dbReference type="GO" id="GO:0016020">
    <property type="term" value="C:membrane"/>
    <property type="evidence" value="ECO:0007669"/>
    <property type="project" value="GOC"/>
</dbReference>
<dbReference type="STRING" id="425264.A0A3G2RZP7"/>
<dbReference type="EC" id="2.3.1.50" evidence="3"/>
<dbReference type="InterPro" id="IPR015422">
    <property type="entry name" value="PyrdxlP-dep_Trfase_small"/>
</dbReference>
<evidence type="ECO:0000259" key="8">
    <source>
        <dbReference type="Pfam" id="PF00155"/>
    </source>
</evidence>
<dbReference type="GO" id="GO:0030170">
    <property type="term" value="F:pyridoxal phosphate binding"/>
    <property type="evidence" value="ECO:0007669"/>
    <property type="project" value="InterPro"/>
</dbReference>
<evidence type="ECO:0000256" key="5">
    <source>
        <dbReference type="ARBA" id="ARBA00022898"/>
    </source>
</evidence>
<protein>
    <recommendedName>
        <fullName evidence="3">serine C-palmitoyltransferase</fullName>
        <ecNumber evidence="3">2.3.1.50</ecNumber>
    </recommendedName>
</protein>
<evidence type="ECO:0000256" key="1">
    <source>
        <dbReference type="ARBA" id="ARBA00001933"/>
    </source>
</evidence>
<comment type="similarity">
    <text evidence="2 7">Belongs to the class-II pyridoxal-phosphate-dependent aminotransferase family.</text>
</comment>
<dbReference type="CDD" id="cd06454">
    <property type="entry name" value="KBL_like"/>
    <property type="match status" value="1"/>
</dbReference>
<dbReference type="PANTHER" id="PTHR13693">
    <property type="entry name" value="CLASS II AMINOTRANSFERASE/8-AMINO-7-OXONONANOATE SYNTHASE"/>
    <property type="match status" value="1"/>
</dbReference>
<comment type="catalytic activity">
    <reaction evidence="6">
        <text>L-serine + hexadecanoyl-CoA + H(+) = 3-oxosphinganine + CO2 + CoA</text>
        <dbReference type="Rhea" id="RHEA:14761"/>
        <dbReference type="ChEBI" id="CHEBI:15378"/>
        <dbReference type="ChEBI" id="CHEBI:16526"/>
        <dbReference type="ChEBI" id="CHEBI:33384"/>
        <dbReference type="ChEBI" id="CHEBI:57287"/>
        <dbReference type="ChEBI" id="CHEBI:57379"/>
        <dbReference type="ChEBI" id="CHEBI:58299"/>
        <dbReference type="EC" id="2.3.1.50"/>
    </reaction>
</comment>
<dbReference type="GO" id="GO:0046513">
    <property type="term" value="P:ceramide biosynthetic process"/>
    <property type="evidence" value="ECO:0007669"/>
    <property type="project" value="TreeGrafter"/>
</dbReference>
<keyword evidence="4 9" id="KW-0808">Transferase</keyword>
<accession>A0A3G2RZP7</accession>
<evidence type="ECO:0000313" key="9">
    <source>
        <dbReference type="EMBL" id="AYO41263.1"/>
    </source>
</evidence>
<dbReference type="PROSITE" id="PS00599">
    <property type="entry name" value="AA_TRANSFER_CLASS_2"/>
    <property type="match status" value="1"/>
</dbReference>
<dbReference type="InterPro" id="IPR004839">
    <property type="entry name" value="Aminotransferase_I/II_large"/>
</dbReference>
<keyword evidence="10" id="KW-1185">Reference proteome</keyword>
<gene>
    <name evidence="9" type="primary">lcb2</name>
    <name evidence="9" type="ORF">DNF11_0313</name>
</gene>
<evidence type="ECO:0000256" key="7">
    <source>
        <dbReference type="RuleBase" id="RU003693"/>
    </source>
</evidence>
<dbReference type="InterPro" id="IPR015424">
    <property type="entry name" value="PyrdxlP-dep_Trfase"/>
</dbReference>
<dbReference type="InterPro" id="IPR050087">
    <property type="entry name" value="AON_synthase_class-II"/>
</dbReference>
<dbReference type="EMBL" id="CP033148">
    <property type="protein sequence ID" value="AYO41263.1"/>
    <property type="molecule type" value="Genomic_DNA"/>
</dbReference>
<organism evidence="9 10">
    <name type="scientific">Malassezia restricta (strain ATCC 96810 / NBRC 103918 / CBS 7877)</name>
    <name type="common">Seborrheic dermatitis infection agent</name>
    <dbReference type="NCBI Taxonomy" id="425264"/>
    <lineage>
        <taxon>Eukaryota</taxon>
        <taxon>Fungi</taxon>
        <taxon>Dikarya</taxon>
        <taxon>Basidiomycota</taxon>
        <taxon>Ustilaginomycotina</taxon>
        <taxon>Malasseziomycetes</taxon>
        <taxon>Malasseziales</taxon>
        <taxon>Malasseziaceae</taxon>
        <taxon>Malassezia</taxon>
    </lineage>
</organism>
<evidence type="ECO:0000256" key="3">
    <source>
        <dbReference type="ARBA" id="ARBA00013220"/>
    </source>
</evidence>
<dbReference type="PANTHER" id="PTHR13693:SF3">
    <property type="entry name" value="LD36009P"/>
    <property type="match status" value="1"/>
</dbReference>
<feature type="domain" description="Aminotransferase class I/classII large" evidence="8">
    <location>
        <begin position="155"/>
        <end position="568"/>
    </location>
</feature>
<dbReference type="Pfam" id="PF00155">
    <property type="entry name" value="Aminotran_1_2"/>
    <property type="match status" value="1"/>
</dbReference>
<evidence type="ECO:0000256" key="2">
    <source>
        <dbReference type="ARBA" id="ARBA00008392"/>
    </source>
</evidence>
<sequence>MGMPDALHAPATGGLTQKTGLQHSEFGECKEDAFRWTSRYDAGQLESSEEDTPSYLTVLSTYLVYIVLILFGHARDFIGRRFYPQEFAHLRENNGYAALNSDFDSFYTRRLKTRIDDCFERPVTGVCGRTVMTLERISHDYNRSFHLTGRKRRALNISAYNYLGFAQSHGECADNVDTGIDMYGLSSGGTRLGAGMLDLQTQVEKMVAKYLGHEDAMLISMGFATNSTTIPAIAGPGTLIVSDELNHTSLRSGVRMSGASIRPFKHGSMDALEALLRECISQGQPRTHRPWKKIIVIVEGLYSMEGTIFDLPRVLELKKRYKFYLYIDEAHSIGALGPNGGGVCDYFGIDPMQIDILMGTFTKSFGAVGGYVAGKKSTIDAIRRRNYSNVYGETMAPPVLVQIMSSLATIMSIGRSPENRALLPSWTHFSEQFLMGVEGRHRLERLAFNSRYLNHGLRKLGFIVWGNRDSPVVPLLLFQPGKMVLFSNLMLHRGLALPPSQRWQTDDDVWNSATLETAQVASTGPQGVRRRPPIVVVVVAYPATPLISSRVRFCVSAAHTKQDIDDVLVACDEIGSLLALKYANGGPGGRWHIDKVLSHSAELVAWNGVNPLPEP</sequence>
<name>A0A3G2RZP7_MALR7</name>
<dbReference type="AlphaFoldDB" id="A0A3G2RZP7"/>
<keyword evidence="5 7" id="KW-0663">Pyridoxal phosphate</keyword>
<dbReference type="GO" id="GO:0017059">
    <property type="term" value="C:serine palmitoyltransferase complex"/>
    <property type="evidence" value="ECO:0007669"/>
    <property type="project" value="TreeGrafter"/>
</dbReference>
<dbReference type="Gene3D" id="3.40.640.10">
    <property type="entry name" value="Type I PLP-dependent aspartate aminotransferase-like (Major domain)"/>
    <property type="match status" value="1"/>
</dbReference>
<reference evidence="9 10" key="1">
    <citation type="submission" date="2018-10" db="EMBL/GenBank/DDBJ databases">
        <title>Complete genome sequence of Malassezia restricta CBS 7877.</title>
        <authorList>
            <person name="Morand S.C."/>
            <person name="Bertignac M."/>
            <person name="Iltis A."/>
            <person name="Kolder I."/>
            <person name="Pirovano W."/>
            <person name="Jourdain R."/>
            <person name="Clavaud C."/>
        </authorList>
    </citation>
    <scope>NUCLEOTIDE SEQUENCE [LARGE SCALE GENOMIC DNA]</scope>
    <source>
        <strain evidence="9 10">CBS 7877</strain>
    </source>
</reference>
<dbReference type="SUPFAM" id="SSF53383">
    <property type="entry name" value="PLP-dependent transferases"/>
    <property type="match status" value="1"/>
</dbReference>
<comment type="cofactor">
    <cofactor evidence="1 7">
        <name>pyridoxal 5'-phosphate</name>
        <dbReference type="ChEBI" id="CHEBI:597326"/>
    </cofactor>
</comment>
<keyword evidence="9" id="KW-0012">Acyltransferase</keyword>
<dbReference type="InterPro" id="IPR015421">
    <property type="entry name" value="PyrdxlP-dep_Trfase_major"/>
</dbReference>
<dbReference type="GO" id="GO:0004758">
    <property type="term" value="F:serine C-palmitoyltransferase activity"/>
    <property type="evidence" value="ECO:0007669"/>
    <property type="project" value="UniProtKB-EC"/>
</dbReference>
<evidence type="ECO:0000256" key="6">
    <source>
        <dbReference type="ARBA" id="ARBA00048528"/>
    </source>
</evidence>
<dbReference type="OrthoDB" id="65434at2759"/>
<dbReference type="VEuPathDB" id="FungiDB:DNF11_0313"/>
<dbReference type="InterPro" id="IPR001917">
    <property type="entry name" value="Aminotrans_II_pyridoxalP_BS"/>
</dbReference>
<dbReference type="Gene3D" id="3.90.1150.10">
    <property type="entry name" value="Aspartate Aminotransferase, domain 1"/>
    <property type="match status" value="2"/>
</dbReference>
<evidence type="ECO:0000313" key="10">
    <source>
        <dbReference type="Proteomes" id="UP000269793"/>
    </source>
</evidence>
<dbReference type="Proteomes" id="UP000269793">
    <property type="component" value="Chromosome I"/>
</dbReference>